<dbReference type="Proteomes" id="UP000599179">
    <property type="component" value="Unassembled WGS sequence"/>
</dbReference>
<dbReference type="Pfam" id="PF04932">
    <property type="entry name" value="Wzy_C"/>
    <property type="match status" value="1"/>
</dbReference>
<reference evidence="8" key="1">
    <citation type="journal article" date="2019" name="Int. J. Syst. Evol. Microbiol.">
        <title>The Global Catalogue of Microorganisms (GCM) 10K type strain sequencing project: providing services to taxonomists for standard genome sequencing and annotation.</title>
        <authorList>
            <consortium name="The Broad Institute Genomics Platform"/>
            <consortium name="The Broad Institute Genome Sequencing Center for Infectious Disease"/>
            <person name="Wu L."/>
            <person name="Ma J."/>
        </authorList>
    </citation>
    <scope>NUCLEOTIDE SEQUENCE [LARGE SCALE GENOMIC DNA]</scope>
    <source>
        <strain evidence="8">CGMCC 1.12931</strain>
    </source>
</reference>
<gene>
    <name evidence="7" type="ORF">GCM10010832_12400</name>
</gene>
<evidence type="ECO:0000256" key="4">
    <source>
        <dbReference type="ARBA" id="ARBA00023136"/>
    </source>
</evidence>
<protein>
    <recommendedName>
        <fullName evidence="6">O-antigen ligase-related domain-containing protein</fullName>
    </recommendedName>
</protein>
<evidence type="ECO:0000256" key="5">
    <source>
        <dbReference type="SAM" id="Phobius"/>
    </source>
</evidence>
<organism evidence="7 8">
    <name type="scientific">Psychroflexus planctonicus</name>
    <dbReference type="NCBI Taxonomy" id="1526575"/>
    <lineage>
        <taxon>Bacteria</taxon>
        <taxon>Pseudomonadati</taxon>
        <taxon>Bacteroidota</taxon>
        <taxon>Flavobacteriia</taxon>
        <taxon>Flavobacteriales</taxon>
        <taxon>Flavobacteriaceae</taxon>
        <taxon>Psychroflexus</taxon>
    </lineage>
</organism>
<accession>A0ABQ1SI72</accession>
<keyword evidence="8" id="KW-1185">Reference proteome</keyword>
<keyword evidence="2 5" id="KW-0812">Transmembrane</keyword>
<feature type="transmembrane region" description="Helical" evidence="5">
    <location>
        <begin position="66"/>
        <end position="83"/>
    </location>
</feature>
<dbReference type="InterPro" id="IPR051533">
    <property type="entry name" value="WaaL-like"/>
</dbReference>
<feature type="domain" description="O-antigen ligase-related" evidence="6">
    <location>
        <begin position="96"/>
        <end position="257"/>
    </location>
</feature>
<feature type="transmembrane region" description="Helical" evidence="5">
    <location>
        <begin position="141"/>
        <end position="164"/>
    </location>
</feature>
<proteinExistence type="predicted"/>
<sequence>MPVNDFSKIKQVSLNSLTIGAFTSSIILLVNIFFVHYRLNDGLVIDASILDYYHTGFQFTSVLDMHPTYLGMYTLLALAYVIIEKPFKQKWATITLILILLISILFIASRVAYFLTFVLFFLKGIKFLSEKIRYKPRVGILYVFGLLIITTGAVKLLSTTYIGYRLSKETYWDLTSEHFNQENLINKQDSRLARWKVAIDLIKERPFLGYGAGTEKSHLVQKYKENEMNIAAENQYGAHNQFLSYFLEFGIIGILYFAFFLFINIFYSLKAKHFLAAFFFFSLSISSLFENIIYNHAGVIFVAFFTPLFTYLSWYKLKASNND</sequence>
<evidence type="ECO:0000256" key="3">
    <source>
        <dbReference type="ARBA" id="ARBA00022989"/>
    </source>
</evidence>
<comment type="caution">
    <text evidence="7">The sequence shown here is derived from an EMBL/GenBank/DDBJ whole genome shotgun (WGS) entry which is preliminary data.</text>
</comment>
<evidence type="ECO:0000256" key="2">
    <source>
        <dbReference type="ARBA" id="ARBA00022692"/>
    </source>
</evidence>
<keyword evidence="3 5" id="KW-1133">Transmembrane helix</keyword>
<feature type="transmembrane region" description="Helical" evidence="5">
    <location>
        <begin position="299"/>
        <end position="317"/>
    </location>
</feature>
<evidence type="ECO:0000313" key="7">
    <source>
        <dbReference type="EMBL" id="GGE33743.1"/>
    </source>
</evidence>
<dbReference type="InterPro" id="IPR007016">
    <property type="entry name" value="O-antigen_ligase-rel_domated"/>
</dbReference>
<feature type="transmembrane region" description="Helical" evidence="5">
    <location>
        <begin position="242"/>
        <end position="267"/>
    </location>
</feature>
<comment type="subcellular location">
    <subcellularLocation>
        <location evidence="1">Membrane</location>
        <topology evidence="1">Multi-pass membrane protein</topology>
    </subcellularLocation>
</comment>
<feature type="transmembrane region" description="Helical" evidence="5">
    <location>
        <begin position="12"/>
        <end position="34"/>
    </location>
</feature>
<keyword evidence="4 5" id="KW-0472">Membrane</keyword>
<evidence type="ECO:0000256" key="1">
    <source>
        <dbReference type="ARBA" id="ARBA00004141"/>
    </source>
</evidence>
<evidence type="ECO:0000313" key="8">
    <source>
        <dbReference type="Proteomes" id="UP000599179"/>
    </source>
</evidence>
<name>A0ABQ1SI72_9FLAO</name>
<evidence type="ECO:0000259" key="6">
    <source>
        <dbReference type="Pfam" id="PF04932"/>
    </source>
</evidence>
<feature type="transmembrane region" description="Helical" evidence="5">
    <location>
        <begin position="90"/>
        <end position="107"/>
    </location>
</feature>
<dbReference type="PANTHER" id="PTHR37422:SF13">
    <property type="entry name" value="LIPOPOLYSACCHARIDE BIOSYNTHESIS PROTEIN PA4999-RELATED"/>
    <property type="match status" value="1"/>
</dbReference>
<dbReference type="EMBL" id="BMGM01000005">
    <property type="protein sequence ID" value="GGE33743.1"/>
    <property type="molecule type" value="Genomic_DNA"/>
</dbReference>
<dbReference type="PANTHER" id="PTHR37422">
    <property type="entry name" value="TEICHURONIC ACID BIOSYNTHESIS PROTEIN TUAE"/>
    <property type="match status" value="1"/>
</dbReference>